<evidence type="ECO:0000256" key="1">
    <source>
        <dbReference type="SAM" id="MobiDB-lite"/>
    </source>
</evidence>
<gene>
    <name evidence="2" type="ORF">ECRASSUSDP1_LOCUS28620</name>
</gene>
<evidence type="ECO:0000313" key="3">
    <source>
        <dbReference type="Proteomes" id="UP001295684"/>
    </source>
</evidence>
<feature type="region of interest" description="Disordered" evidence="1">
    <location>
        <begin position="18"/>
        <end position="42"/>
    </location>
</feature>
<proteinExistence type="predicted"/>
<keyword evidence="3" id="KW-1185">Reference proteome</keyword>
<dbReference type="EMBL" id="CAMPGE010029514">
    <property type="protein sequence ID" value="CAI2386994.1"/>
    <property type="molecule type" value="Genomic_DNA"/>
</dbReference>
<dbReference type="Proteomes" id="UP001295684">
    <property type="component" value="Unassembled WGS sequence"/>
</dbReference>
<evidence type="ECO:0000313" key="2">
    <source>
        <dbReference type="EMBL" id="CAI2386994.1"/>
    </source>
</evidence>
<sequence>MKAEQIINLQKCKLKTLAGNSSRDEGSDLGNRGSRSESKRKSQMVKNYFRQNCIIVPHKPDALEMVNQTEDLRIKSPNAKPISFPIDQFIQSYSEVKVRDKRSKSVVERPKIQKKIDINPVDQKLFKAGKNYYTMKKSGIARNIPNLKKLVELKDDKDPFGILDWRVQKIDRSFNKKFQKRKTKLSKSVEGKNPNERSRNHIRRIHNNMRMKVINDLKDSDYSQYLPFAAAQKIYPKEDTVKTYKLPGLELKQDGYQNKEIVQYLMQVKIKNQPPEMKNSTLCTDTKIQINDQSIFDNSAKKSIFEDLDDELTKLSHTLETKHEKYQNSNKKTKLKLNTKSKSMEPHRRNNHSIVSEIFAHKRVKLAPINFCDRTNPAAKPISINIDASKAPDIHKRSWLLGSSSLKKKLSKFVPNYRYKYSPDPKRSEKCQFIWSPRDVKTSAKDLSQGNSIPAVRGIKGNLDLALE</sequence>
<comment type="caution">
    <text evidence="2">The sequence shown here is derived from an EMBL/GenBank/DDBJ whole genome shotgun (WGS) entry which is preliminary data.</text>
</comment>
<accession>A0AAD1Y958</accession>
<organism evidence="2 3">
    <name type="scientific">Euplotes crassus</name>
    <dbReference type="NCBI Taxonomy" id="5936"/>
    <lineage>
        <taxon>Eukaryota</taxon>
        <taxon>Sar</taxon>
        <taxon>Alveolata</taxon>
        <taxon>Ciliophora</taxon>
        <taxon>Intramacronucleata</taxon>
        <taxon>Spirotrichea</taxon>
        <taxon>Hypotrichia</taxon>
        <taxon>Euplotida</taxon>
        <taxon>Euplotidae</taxon>
        <taxon>Moneuplotes</taxon>
    </lineage>
</organism>
<dbReference type="AlphaFoldDB" id="A0AAD1Y958"/>
<reference evidence="2" key="1">
    <citation type="submission" date="2023-07" db="EMBL/GenBank/DDBJ databases">
        <authorList>
            <consortium name="AG Swart"/>
            <person name="Singh M."/>
            <person name="Singh A."/>
            <person name="Seah K."/>
            <person name="Emmerich C."/>
        </authorList>
    </citation>
    <scope>NUCLEOTIDE SEQUENCE</scope>
    <source>
        <strain evidence="2">DP1</strain>
    </source>
</reference>
<name>A0AAD1Y958_EUPCR</name>
<protein>
    <submittedName>
        <fullName evidence="2">Uncharacterized protein</fullName>
    </submittedName>
</protein>